<keyword evidence="3" id="KW-1185">Reference proteome</keyword>
<gene>
    <name evidence="2" type="ORF">NSK_004547</name>
</gene>
<comment type="caution">
    <text evidence="2">The sequence shown here is derived from an EMBL/GenBank/DDBJ whole genome shotgun (WGS) entry which is preliminary data.</text>
</comment>
<evidence type="ECO:0000313" key="3">
    <source>
        <dbReference type="Proteomes" id="UP000355283"/>
    </source>
</evidence>
<dbReference type="EMBL" id="SDOX01000020">
    <property type="protein sequence ID" value="TFJ84074.1"/>
    <property type="molecule type" value="Genomic_DNA"/>
</dbReference>
<dbReference type="SUPFAM" id="SSF51197">
    <property type="entry name" value="Clavaminate synthase-like"/>
    <property type="match status" value="1"/>
</dbReference>
<name>A0A4D9CZQ5_9STRA</name>
<protein>
    <recommendedName>
        <fullName evidence="4">Phytanoyl-CoA dioxygenase</fullName>
    </recommendedName>
</protein>
<reference evidence="2 3" key="1">
    <citation type="submission" date="2019-01" db="EMBL/GenBank/DDBJ databases">
        <title>Nuclear Genome Assembly of the Microalgal Biofuel strain Nannochloropsis salina CCMP1776.</title>
        <authorList>
            <person name="Hovde B."/>
        </authorList>
    </citation>
    <scope>NUCLEOTIDE SEQUENCE [LARGE SCALE GENOMIC DNA]</scope>
    <source>
        <strain evidence="2 3">CCMP1776</strain>
    </source>
</reference>
<feature type="compositionally biased region" description="Acidic residues" evidence="1">
    <location>
        <begin position="377"/>
        <end position="391"/>
    </location>
</feature>
<dbReference type="OrthoDB" id="4664297at2759"/>
<dbReference type="Gene3D" id="2.60.120.620">
    <property type="entry name" value="q2cbj1_9rhob like domain"/>
    <property type="match status" value="2"/>
</dbReference>
<feature type="region of interest" description="Disordered" evidence="1">
    <location>
        <begin position="135"/>
        <end position="178"/>
    </location>
</feature>
<evidence type="ECO:0000313" key="2">
    <source>
        <dbReference type="EMBL" id="TFJ84074.1"/>
    </source>
</evidence>
<sequence length="417" mass="45863">MTDSDESRGTEDSSRLEDPLSATDLEFFVQNGFVLLKKAFDPDVAAACRSEIWQVIEGESRAAREEGNDQGITRSDPSTWPLKFPLARIYGAEEGPPWGQVFTPRLLQALDQLCGGREGWRPFGCGWWMVTFPGQGRQARPRSPPPPPSSSCSLRSPHEHPSPSPSPSSTPPPRFPPPPWRLEGHWHIDGRRRRRCLHPLEVGLVPIFLFSDVREGGGGTALCQGSHKWVARLLREAGPAGMDAAELIRRGQAWVEGEEGGCRVVETVGEAGDVMFTHPFLLHGRSRNNAAVPVGGGEEGVRFMCHPGVALREAASVDGTEGGRSVVERAIMAAWERGESGGNRVFSHAECCTLEAGREREKRRRKRKGEMYGQSMEEGEEGEEGREVPEGVDGEVAEVMGMVGFGARTRKEVRRKR</sequence>
<proteinExistence type="predicted"/>
<accession>A0A4D9CZQ5</accession>
<feature type="region of interest" description="Disordered" evidence="1">
    <location>
        <begin position="358"/>
        <end position="391"/>
    </location>
</feature>
<dbReference type="AlphaFoldDB" id="A0A4D9CZQ5"/>
<feature type="compositionally biased region" description="Pro residues" evidence="1">
    <location>
        <begin position="162"/>
        <end position="178"/>
    </location>
</feature>
<evidence type="ECO:0000256" key="1">
    <source>
        <dbReference type="SAM" id="MobiDB-lite"/>
    </source>
</evidence>
<dbReference type="Proteomes" id="UP000355283">
    <property type="component" value="Unassembled WGS sequence"/>
</dbReference>
<organism evidence="2 3">
    <name type="scientific">Nannochloropsis salina CCMP1776</name>
    <dbReference type="NCBI Taxonomy" id="1027361"/>
    <lineage>
        <taxon>Eukaryota</taxon>
        <taxon>Sar</taxon>
        <taxon>Stramenopiles</taxon>
        <taxon>Ochrophyta</taxon>
        <taxon>Eustigmatophyceae</taxon>
        <taxon>Eustigmatales</taxon>
        <taxon>Monodopsidaceae</taxon>
        <taxon>Microchloropsis</taxon>
        <taxon>Microchloropsis salina</taxon>
    </lineage>
</organism>
<evidence type="ECO:0008006" key="4">
    <source>
        <dbReference type="Google" id="ProtNLM"/>
    </source>
</evidence>